<proteinExistence type="predicted"/>
<dbReference type="Proteomes" id="UP000274046">
    <property type="component" value="Unassembled WGS sequence"/>
</dbReference>
<name>A0A3N0BND9_9SPHI</name>
<dbReference type="EMBL" id="RBEE01000044">
    <property type="protein sequence ID" value="RNL50281.1"/>
    <property type="molecule type" value="Genomic_DNA"/>
</dbReference>
<feature type="region of interest" description="Disordered" evidence="1">
    <location>
        <begin position="130"/>
        <end position="159"/>
    </location>
</feature>
<comment type="caution">
    <text evidence="2">The sequence shown here is derived from an EMBL/GenBank/DDBJ whole genome shotgun (WGS) entry which is preliminary data.</text>
</comment>
<reference evidence="2 3" key="1">
    <citation type="submission" date="2018-10" db="EMBL/GenBank/DDBJ databases">
        <title>Genome sequencing of Pedobacter jejuensis TNB23.</title>
        <authorList>
            <person name="Cho Y.-J."/>
            <person name="Cho A."/>
            <person name="Kim O.-S."/>
        </authorList>
    </citation>
    <scope>NUCLEOTIDE SEQUENCE [LARGE SCALE GENOMIC DNA]</scope>
    <source>
        <strain evidence="2 3">TNB23</strain>
    </source>
</reference>
<protein>
    <submittedName>
        <fullName evidence="2">Uncharacterized protein</fullName>
    </submittedName>
</protein>
<dbReference type="AlphaFoldDB" id="A0A3N0BND9"/>
<keyword evidence="3" id="KW-1185">Reference proteome</keyword>
<accession>A0A3N0BND9</accession>
<organism evidence="2 3">
    <name type="scientific">Pedobacter jejuensis</name>
    <dbReference type="NCBI Taxonomy" id="1268550"/>
    <lineage>
        <taxon>Bacteria</taxon>
        <taxon>Pseudomonadati</taxon>
        <taxon>Bacteroidota</taxon>
        <taxon>Sphingobacteriia</taxon>
        <taxon>Sphingobacteriales</taxon>
        <taxon>Sphingobacteriaceae</taxon>
        <taxon>Pedobacter</taxon>
    </lineage>
</organism>
<sequence length="159" mass="17507">MIKNPPTNESADNTIPVDIAKKMTAAFRASEKSDSTKYTKAAWFPASQITSLAEKVAKFGGDGVRIYFGRYTQDIIDCINKLGYGDEIPSSYAEMNTLLFVVTKDIDGKPRTDYFIDKLSDDSHFAITKKVGDAPSSTDPDNRAKLCPDECDDGSELMN</sequence>
<evidence type="ECO:0000256" key="1">
    <source>
        <dbReference type="SAM" id="MobiDB-lite"/>
    </source>
</evidence>
<evidence type="ECO:0000313" key="3">
    <source>
        <dbReference type="Proteomes" id="UP000274046"/>
    </source>
</evidence>
<gene>
    <name evidence="2" type="ORF">D7004_18945</name>
</gene>
<feature type="compositionally biased region" description="Acidic residues" evidence="1">
    <location>
        <begin position="149"/>
        <end position="159"/>
    </location>
</feature>
<evidence type="ECO:0000313" key="2">
    <source>
        <dbReference type="EMBL" id="RNL50281.1"/>
    </source>
</evidence>